<feature type="binding site" evidence="2">
    <location>
        <position position="376"/>
    </location>
    <ligand>
        <name>Fe cation</name>
        <dbReference type="ChEBI" id="CHEBI:24875"/>
    </ligand>
</feature>
<keyword evidence="1" id="KW-0560">Oxidoreductase</keyword>
<keyword evidence="2" id="KW-0479">Metal-binding</keyword>
<dbReference type="Pfam" id="PF00374">
    <property type="entry name" value="NiFeSe_Hases"/>
    <property type="match status" value="1"/>
</dbReference>
<sequence>MSDPSKRPTYNIPIGPTHPSLKEPVHFTFKMNGEVIEDLDFEPGKVHRGIEWMGMRRNPVQIVHLTDRICGICGVSHTLSFAKAVEQIAGIEVPERAHYIRTILAEFERIQSHILWAGVAAHELGFDTLFNLAWRVREESMDLLELITGNRINYGIVQVGGVRRDIEPHKYQRIEEGLSYYENLLDKLLKLFLHDKSITVRCRHCGILTYKAALELCTVGPTARASGVSMDVRADSPYAAYGDVKFDVILPDVYTDKITGDVYDRIVVRLLEVGQSVSIIRQCISQMEDGSVLWEEKMPKLLAACKKAEGEAVGRVEAPRGECLHYVRMQKADAPYSWKVKASTYSNQMSWLEILRGEQIADIPIIIASIDPCMSCTDRITVVRNTDCGMGSKMLTKSELHKMSVEKTRRILG</sequence>
<keyword evidence="2" id="KW-0533">Nickel</keyword>
<dbReference type="SUPFAM" id="SSF56762">
    <property type="entry name" value="HydB/Nqo4-like"/>
    <property type="match status" value="1"/>
</dbReference>
<keyword evidence="4" id="KW-0830">Ubiquinone</keyword>
<keyword evidence="2" id="KW-0408">Iron</keyword>
<dbReference type="PANTHER" id="PTHR43485">
    <property type="entry name" value="HYDROGENASE-4 COMPONENT G"/>
    <property type="match status" value="1"/>
</dbReference>
<dbReference type="OrthoDB" id="43567at2157"/>
<dbReference type="InParanoid" id="H1Z3Q6"/>
<keyword evidence="5" id="KW-1185">Reference proteome</keyword>
<proteinExistence type="predicted"/>
<dbReference type="PANTHER" id="PTHR43485:SF1">
    <property type="entry name" value="FORMATE HYDROGENLYASE SUBUNIT 5-RELATED"/>
    <property type="match status" value="1"/>
</dbReference>
<dbReference type="Pfam" id="PF00346">
    <property type="entry name" value="Complex1_49kDa"/>
    <property type="match status" value="1"/>
</dbReference>
<feature type="binding site" evidence="2">
    <location>
        <position position="373"/>
    </location>
    <ligand>
        <name>Ni(2+)</name>
        <dbReference type="ChEBI" id="CHEBI:49786"/>
    </ligand>
</feature>
<accession>H1Z3Q6</accession>
<dbReference type="GO" id="GO:0051287">
    <property type="term" value="F:NAD binding"/>
    <property type="evidence" value="ECO:0007669"/>
    <property type="project" value="InterPro"/>
</dbReference>
<dbReference type="Proteomes" id="UP000005741">
    <property type="component" value="Chromosome"/>
</dbReference>
<gene>
    <name evidence="4" type="ORF">Metlim_1554</name>
</gene>
<dbReference type="GO" id="GO:0016651">
    <property type="term" value="F:oxidoreductase activity, acting on NAD(P)H"/>
    <property type="evidence" value="ECO:0007669"/>
    <property type="project" value="InterPro"/>
</dbReference>
<dbReference type="GO" id="GO:0016151">
    <property type="term" value="F:nickel cation binding"/>
    <property type="evidence" value="ECO:0007669"/>
    <property type="project" value="InterPro"/>
</dbReference>
<evidence type="ECO:0000259" key="3">
    <source>
        <dbReference type="Pfam" id="PF00346"/>
    </source>
</evidence>
<dbReference type="InterPro" id="IPR001135">
    <property type="entry name" value="NADH_Q_OxRdtase_suD"/>
</dbReference>
<evidence type="ECO:0000313" key="5">
    <source>
        <dbReference type="Proteomes" id="UP000005741"/>
    </source>
</evidence>
<feature type="binding site" evidence="2">
    <location>
        <position position="340"/>
    </location>
    <ligand>
        <name>Mg(2+)</name>
        <dbReference type="ChEBI" id="CHEBI:18420"/>
    </ligand>
</feature>
<feature type="binding site" evidence="2">
    <location>
        <position position="73"/>
    </location>
    <ligand>
        <name>Ni(2+)</name>
        <dbReference type="ChEBI" id="CHEBI:49786"/>
    </ligand>
</feature>
<dbReference type="STRING" id="937775.Metlim_1554"/>
<dbReference type="EMBL" id="CM001436">
    <property type="protein sequence ID" value="EHQ35655.1"/>
    <property type="molecule type" value="Genomic_DNA"/>
</dbReference>
<evidence type="ECO:0000256" key="1">
    <source>
        <dbReference type="ARBA" id="ARBA00023002"/>
    </source>
</evidence>
<protein>
    <submittedName>
        <fullName evidence="4">NADH-ubiquinone oxidoreductase chain 49kDa</fullName>
    </submittedName>
</protein>
<feature type="binding site" evidence="2">
    <location>
        <position position="51"/>
    </location>
    <ligand>
        <name>Mg(2+)</name>
        <dbReference type="ChEBI" id="CHEBI:18420"/>
    </ligand>
</feature>
<dbReference type="GO" id="GO:0048038">
    <property type="term" value="F:quinone binding"/>
    <property type="evidence" value="ECO:0007669"/>
    <property type="project" value="InterPro"/>
</dbReference>
<feature type="binding site" evidence="2">
    <location>
        <position position="70"/>
    </location>
    <ligand>
        <name>Ni(2+)</name>
        <dbReference type="ChEBI" id="CHEBI:49786"/>
    </ligand>
</feature>
<feature type="domain" description="NADH-quinone oxidoreductase subunit D" evidence="3">
    <location>
        <begin position="124"/>
        <end position="379"/>
    </location>
</feature>
<keyword evidence="2" id="KW-0460">Magnesium</keyword>
<name>H1Z3Q6_9EURY</name>
<organism evidence="4 5">
    <name type="scientific">Methanoplanus limicola DSM 2279</name>
    <dbReference type="NCBI Taxonomy" id="937775"/>
    <lineage>
        <taxon>Archaea</taxon>
        <taxon>Methanobacteriati</taxon>
        <taxon>Methanobacteriota</taxon>
        <taxon>Stenosarchaea group</taxon>
        <taxon>Methanomicrobia</taxon>
        <taxon>Methanomicrobiales</taxon>
        <taxon>Methanomicrobiaceae</taxon>
        <taxon>Methanoplanus</taxon>
    </lineage>
</organism>
<dbReference type="InterPro" id="IPR052197">
    <property type="entry name" value="ComplexI_49kDa-like"/>
</dbReference>
<dbReference type="HOGENOM" id="CLU_015134_1_2_2"/>
<dbReference type="RefSeq" id="WP_004077410.1">
    <property type="nucleotide sequence ID" value="NZ_CM001436.1"/>
</dbReference>
<dbReference type="InterPro" id="IPR029014">
    <property type="entry name" value="NiFe-Hase_large"/>
</dbReference>
<comment type="cofactor">
    <cofactor evidence="2">
        <name>Fe cation</name>
        <dbReference type="ChEBI" id="CHEBI:24875"/>
    </cofactor>
</comment>
<dbReference type="InterPro" id="IPR001501">
    <property type="entry name" value="Ni-dep_hyd_lsu"/>
</dbReference>
<dbReference type="Gene3D" id="1.10.645.10">
    <property type="entry name" value="Cytochrome-c3 Hydrogenase, chain B"/>
    <property type="match status" value="1"/>
</dbReference>
<comment type="cofactor">
    <cofactor evidence="2">
        <name>Ni(2+)</name>
        <dbReference type="ChEBI" id="CHEBI:49786"/>
    </cofactor>
</comment>
<reference evidence="4 5" key="1">
    <citation type="submission" date="2011-10" db="EMBL/GenBank/DDBJ databases">
        <title>The Improved High-Quality Draft genome of Methanoplanus limicola DSM 2279.</title>
        <authorList>
            <consortium name="US DOE Joint Genome Institute (JGI-PGF)"/>
            <person name="Lucas S."/>
            <person name="Copeland A."/>
            <person name="Lapidus A."/>
            <person name="Glavina del Rio T."/>
            <person name="Dalin E."/>
            <person name="Tice H."/>
            <person name="Bruce D."/>
            <person name="Goodwin L."/>
            <person name="Pitluck S."/>
            <person name="Peters L."/>
            <person name="Mikhailova N."/>
            <person name="Lu M."/>
            <person name="Kyrpides N."/>
            <person name="Mavromatis K."/>
            <person name="Ivanova N."/>
            <person name="Markowitz V."/>
            <person name="Cheng J.-F."/>
            <person name="Hugenholtz P."/>
            <person name="Woyke T."/>
            <person name="Wu D."/>
            <person name="Wirth R."/>
            <person name="Brambilla E.-M."/>
            <person name="Klenk H.-P."/>
            <person name="Eisen J.A."/>
        </authorList>
    </citation>
    <scope>NUCLEOTIDE SEQUENCE [LARGE SCALE GENOMIC DNA]</scope>
    <source>
        <strain evidence="4 5">DSM 2279</strain>
    </source>
</reference>
<dbReference type="AlphaFoldDB" id="H1Z3Q6"/>
<feature type="binding site" evidence="2">
    <location>
        <position position="73"/>
    </location>
    <ligand>
        <name>Fe cation</name>
        <dbReference type="ChEBI" id="CHEBI:24875"/>
    </ligand>
</feature>
<evidence type="ECO:0000313" key="4">
    <source>
        <dbReference type="EMBL" id="EHQ35655.1"/>
    </source>
</evidence>
<evidence type="ECO:0000256" key="2">
    <source>
        <dbReference type="PIRSR" id="PIRSR601501-1"/>
    </source>
</evidence>